<dbReference type="Proteomes" id="UP000229749">
    <property type="component" value="Unassembled WGS sequence"/>
</dbReference>
<keyword evidence="3 5" id="KW-0687">Ribonucleoprotein</keyword>
<evidence type="ECO:0000256" key="1">
    <source>
        <dbReference type="ARBA" id="ARBA00009254"/>
    </source>
</evidence>
<dbReference type="InterPro" id="IPR036049">
    <property type="entry name" value="Ribosomal_uL29_sf"/>
</dbReference>
<dbReference type="NCBIfam" id="TIGR00012">
    <property type="entry name" value="L29"/>
    <property type="match status" value="1"/>
</dbReference>
<feature type="coiled-coil region" evidence="6">
    <location>
        <begin position="4"/>
        <end position="31"/>
    </location>
</feature>
<keyword evidence="6" id="KW-0175">Coiled coil</keyword>
<comment type="similarity">
    <text evidence="1 5">Belongs to the universal ribosomal protein uL29 family.</text>
</comment>
<comment type="caution">
    <text evidence="7">The sequence shown here is derived from an EMBL/GenBank/DDBJ whole genome shotgun (WGS) entry which is preliminary data.</text>
</comment>
<gene>
    <name evidence="5" type="primary">rpmC</name>
    <name evidence="7" type="ORF">CO172_01795</name>
</gene>
<dbReference type="EMBL" id="PFWS01000028">
    <property type="protein sequence ID" value="PJA47350.1"/>
    <property type="molecule type" value="Genomic_DNA"/>
</dbReference>
<dbReference type="CDD" id="cd00427">
    <property type="entry name" value="Ribosomal_L29_HIP"/>
    <property type="match status" value="1"/>
</dbReference>
<evidence type="ECO:0000256" key="5">
    <source>
        <dbReference type="HAMAP-Rule" id="MF_00374"/>
    </source>
</evidence>
<name>A0A2M7XHI3_9BACT</name>
<keyword evidence="2 5" id="KW-0689">Ribosomal protein</keyword>
<dbReference type="AlphaFoldDB" id="A0A2M7XHI3"/>
<evidence type="ECO:0000256" key="6">
    <source>
        <dbReference type="SAM" id="Coils"/>
    </source>
</evidence>
<dbReference type="GO" id="GO:0022625">
    <property type="term" value="C:cytosolic large ribosomal subunit"/>
    <property type="evidence" value="ECO:0007669"/>
    <property type="project" value="TreeGrafter"/>
</dbReference>
<reference evidence="8" key="1">
    <citation type="submission" date="2017-09" db="EMBL/GenBank/DDBJ databases">
        <title>Depth-based differentiation of microbial function through sediment-hosted aquifers and enrichment of novel symbionts in the deep terrestrial subsurface.</title>
        <authorList>
            <person name="Probst A.J."/>
            <person name="Ladd B."/>
            <person name="Jarett J.K."/>
            <person name="Geller-Mcgrath D.E."/>
            <person name="Sieber C.M.K."/>
            <person name="Emerson J.B."/>
            <person name="Anantharaman K."/>
            <person name="Thomas B.C."/>
            <person name="Malmstrom R."/>
            <person name="Stieglmeier M."/>
            <person name="Klingl A."/>
            <person name="Woyke T."/>
            <person name="Ryan C.M."/>
            <person name="Banfield J.F."/>
        </authorList>
    </citation>
    <scope>NUCLEOTIDE SEQUENCE [LARGE SCALE GENOMIC DNA]</scope>
</reference>
<dbReference type="GO" id="GO:0003735">
    <property type="term" value="F:structural constituent of ribosome"/>
    <property type="evidence" value="ECO:0007669"/>
    <property type="project" value="InterPro"/>
</dbReference>
<dbReference type="InterPro" id="IPR001854">
    <property type="entry name" value="Ribosomal_uL29"/>
</dbReference>
<sequence>MKLLDLRQKEKEVLEKELREAQGELASLRSKLASRQLTNTREIRKMRKVIARLKTILREKQVNKEKNLTS</sequence>
<dbReference type="PANTHER" id="PTHR10916:SF0">
    <property type="entry name" value="LARGE RIBOSOMAL SUBUNIT PROTEIN UL29C"/>
    <property type="match status" value="1"/>
</dbReference>
<dbReference type="SUPFAM" id="SSF46561">
    <property type="entry name" value="Ribosomal protein L29 (L29p)"/>
    <property type="match status" value="1"/>
</dbReference>
<dbReference type="Gene3D" id="1.10.287.310">
    <property type="match status" value="1"/>
</dbReference>
<proteinExistence type="inferred from homology"/>
<evidence type="ECO:0000313" key="7">
    <source>
        <dbReference type="EMBL" id="PJA47350.1"/>
    </source>
</evidence>
<evidence type="ECO:0000256" key="4">
    <source>
        <dbReference type="ARBA" id="ARBA00035204"/>
    </source>
</evidence>
<dbReference type="GO" id="GO:0006412">
    <property type="term" value="P:translation"/>
    <property type="evidence" value="ECO:0007669"/>
    <property type="project" value="UniProtKB-UniRule"/>
</dbReference>
<protein>
    <recommendedName>
        <fullName evidence="4 5">Large ribosomal subunit protein uL29</fullName>
    </recommendedName>
</protein>
<evidence type="ECO:0000256" key="2">
    <source>
        <dbReference type="ARBA" id="ARBA00022980"/>
    </source>
</evidence>
<dbReference type="PANTHER" id="PTHR10916">
    <property type="entry name" value="60S RIBOSOMAL PROTEIN L35/50S RIBOSOMAL PROTEIN L29"/>
    <property type="match status" value="1"/>
</dbReference>
<evidence type="ECO:0000256" key="3">
    <source>
        <dbReference type="ARBA" id="ARBA00023274"/>
    </source>
</evidence>
<organism evidence="7 8">
    <name type="scientific">Candidatus Uhrbacteria bacterium CG_4_9_14_3_um_filter_36_7</name>
    <dbReference type="NCBI Taxonomy" id="1975033"/>
    <lineage>
        <taxon>Bacteria</taxon>
        <taxon>Candidatus Uhriibacteriota</taxon>
    </lineage>
</organism>
<dbReference type="Pfam" id="PF00831">
    <property type="entry name" value="Ribosomal_L29"/>
    <property type="match status" value="1"/>
</dbReference>
<dbReference type="InterPro" id="IPR050063">
    <property type="entry name" value="Ribosomal_protein_uL29"/>
</dbReference>
<accession>A0A2M7XHI3</accession>
<dbReference type="HAMAP" id="MF_00374">
    <property type="entry name" value="Ribosomal_uL29"/>
    <property type="match status" value="1"/>
</dbReference>
<evidence type="ECO:0000313" key="8">
    <source>
        <dbReference type="Proteomes" id="UP000229749"/>
    </source>
</evidence>